<keyword evidence="3" id="KW-1185">Reference proteome</keyword>
<dbReference type="Gene3D" id="3.40.50.280">
    <property type="entry name" value="Cobalamin-binding domain"/>
    <property type="match status" value="1"/>
</dbReference>
<dbReference type="RefSeq" id="WP_079491143.1">
    <property type="nucleotide sequence ID" value="NZ_FUZT01000004.1"/>
</dbReference>
<dbReference type="SUPFAM" id="SSF52242">
    <property type="entry name" value="Cobalamin (vitamin B12)-binding domain"/>
    <property type="match status" value="1"/>
</dbReference>
<sequence length="581" mass="65419">MDIKINKRFEYKDLPDMKNILSDVDKIASNITIGKTLFFKEHGVKSEAEYKRLAIKQGKISKHSHVGWNSWEETAKNIKYIYNELKNRGSYITRFGFILDWIMGVPEEHRHKLPKGTGLILETPEEWELLGQIVPVQPHLSDHMIGSPNALQNTIQGLKAGATSIGNVSHYFTYEYPGVELERERTISSLKAFNLMGKFEGTIIHSNLDDGFGNQFEDLVNLTGWAMMERYLVEELLGARMTFSYGNLFSDPIGRIIFHTTMESLNTKKTPGTMIFGNTVDYGLDYNRNFGALSSFSLADAIFQRHMPTGHAVASVPVSEASRIPTPDEIVDGHLCVDMMIEKSKFMEPYMNWDKIESEKNVYCACGKVFFERMMNGLYDLGVDIEHAGEVFAALKFIGPKQLEKYFGVGQKEKDRLGKRIPVRPTDMIKNLQKKKEKSLAKIKNIDGALNGKKVIVAATDIHDYGKEIAKSILQKAGAVVFDLRTYVTTNEIVETLMETEARAIVISTYNGIALTYAKELLKKLEESNLEAKIVMGGLLNENQDGGSLAIDVTDQIKKLNINCDNNMETLVDTVSNIYSN</sequence>
<reference evidence="2 3" key="1">
    <citation type="submission" date="2017-02" db="EMBL/GenBank/DDBJ databases">
        <authorList>
            <person name="Peterson S.W."/>
        </authorList>
    </citation>
    <scope>NUCLEOTIDE SEQUENCE [LARGE SCALE GENOMIC DNA]</scope>
    <source>
        <strain evidence="2 3">M1</strain>
    </source>
</reference>
<organism evidence="2 3">
    <name type="scientific">Maledivibacter halophilus</name>
    <dbReference type="NCBI Taxonomy" id="36842"/>
    <lineage>
        <taxon>Bacteria</taxon>
        <taxon>Bacillati</taxon>
        <taxon>Bacillota</taxon>
        <taxon>Clostridia</taxon>
        <taxon>Peptostreptococcales</taxon>
        <taxon>Caminicellaceae</taxon>
        <taxon>Maledivibacter</taxon>
    </lineage>
</organism>
<dbReference type="Pfam" id="PF02310">
    <property type="entry name" value="B12-binding"/>
    <property type="match status" value="1"/>
</dbReference>
<gene>
    <name evidence="2" type="ORF">SAMN02194393_01904</name>
</gene>
<dbReference type="STRING" id="36842.SAMN02194393_01904"/>
<proteinExistence type="predicted"/>
<dbReference type="InterPro" id="IPR006158">
    <property type="entry name" value="Cobalamin-bd"/>
</dbReference>
<dbReference type="EMBL" id="FUZT01000004">
    <property type="protein sequence ID" value="SKC64166.1"/>
    <property type="molecule type" value="Genomic_DNA"/>
</dbReference>
<dbReference type="GO" id="GO:0031419">
    <property type="term" value="F:cobalamin binding"/>
    <property type="evidence" value="ECO:0007669"/>
    <property type="project" value="InterPro"/>
</dbReference>
<dbReference type="GO" id="GO:0046872">
    <property type="term" value="F:metal ion binding"/>
    <property type="evidence" value="ECO:0007669"/>
    <property type="project" value="InterPro"/>
</dbReference>
<evidence type="ECO:0000313" key="2">
    <source>
        <dbReference type="EMBL" id="SKC64166.1"/>
    </source>
</evidence>
<feature type="domain" description="B12-binding" evidence="1">
    <location>
        <begin position="450"/>
        <end position="581"/>
    </location>
</feature>
<evidence type="ECO:0000259" key="1">
    <source>
        <dbReference type="PROSITE" id="PS51332"/>
    </source>
</evidence>
<dbReference type="OrthoDB" id="5888at2"/>
<evidence type="ECO:0000313" key="3">
    <source>
        <dbReference type="Proteomes" id="UP000190285"/>
    </source>
</evidence>
<dbReference type="AlphaFoldDB" id="A0A1T5KK97"/>
<dbReference type="PROSITE" id="PS51332">
    <property type="entry name" value="B12_BINDING"/>
    <property type="match status" value="1"/>
</dbReference>
<protein>
    <submittedName>
        <fullName evidence="2">Methylmalonyl-CoA mutase, C-terminal domain/subunit (Cobalamin-binding)</fullName>
    </submittedName>
</protein>
<accession>A0A1T5KK97</accession>
<dbReference type="Proteomes" id="UP000190285">
    <property type="component" value="Unassembled WGS sequence"/>
</dbReference>
<dbReference type="InterPro" id="IPR036724">
    <property type="entry name" value="Cobalamin-bd_sf"/>
</dbReference>
<dbReference type="CDD" id="cd02065">
    <property type="entry name" value="B12-binding_like"/>
    <property type="match status" value="1"/>
</dbReference>
<name>A0A1T5KK97_9FIRM</name>